<evidence type="ECO:0000256" key="3">
    <source>
        <dbReference type="ARBA" id="ARBA00022701"/>
    </source>
</evidence>
<comment type="subcellular location">
    <subcellularLocation>
        <location evidence="1">Cytoplasm</location>
        <location evidence="1">Cytoskeleton</location>
    </subcellularLocation>
</comment>
<dbReference type="GO" id="GO:0000226">
    <property type="term" value="P:microtubule cytoskeleton organization"/>
    <property type="evidence" value="ECO:0007669"/>
    <property type="project" value="InterPro"/>
</dbReference>
<dbReference type="InterPro" id="IPR007145">
    <property type="entry name" value="MAP65_Ase1_PRC1"/>
</dbReference>
<keyword evidence="4" id="KW-0206">Cytoskeleton</keyword>
<evidence type="ECO:0000256" key="4">
    <source>
        <dbReference type="ARBA" id="ARBA00023212"/>
    </source>
</evidence>
<comment type="similarity">
    <text evidence="2">Belongs to the MAP65/ASE1 family.</text>
</comment>
<dbReference type="Proteomes" id="UP000265520">
    <property type="component" value="Unassembled WGS sequence"/>
</dbReference>
<dbReference type="PANTHER" id="PTHR19321:SF41">
    <property type="entry name" value="FASCETTO-RELATED"/>
    <property type="match status" value="1"/>
</dbReference>
<keyword evidence="4" id="KW-0963">Cytoplasm</keyword>
<proteinExistence type="inferred from homology"/>
<keyword evidence="5" id="KW-0175">Coiled coil</keyword>
<evidence type="ECO:0000256" key="5">
    <source>
        <dbReference type="SAM" id="Coils"/>
    </source>
</evidence>
<dbReference type="GO" id="GO:0008017">
    <property type="term" value="F:microtubule binding"/>
    <property type="evidence" value="ECO:0007669"/>
    <property type="project" value="InterPro"/>
</dbReference>
<dbReference type="GO" id="GO:0005737">
    <property type="term" value="C:cytoplasm"/>
    <property type="evidence" value="ECO:0007669"/>
    <property type="project" value="TreeGrafter"/>
</dbReference>
<name>A0A392NHM3_9FABA</name>
<keyword evidence="3" id="KW-0493">Microtubule</keyword>
<dbReference type="AlphaFoldDB" id="A0A392NHM3"/>
<evidence type="ECO:0000313" key="7">
    <source>
        <dbReference type="Proteomes" id="UP000265520"/>
    </source>
</evidence>
<dbReference type="GO" id="GO:0005874">
    <property type="term" value="C:microtubule"/>
    <property type="evidence" value="ECO:0007669"/>
    <property type="project" value="UniProtKB-KW"/>
</dbReference>
<dbReference type="EMBL" id="LXQA010040114">
    <property type="protein sequence ID" value="MCH99367.1"/>
    <property type="molecule type" value="Genomic_DNA"/>
</dbReference>
<evidence type="ECO:0000313" key="6">
    <source>
        <dbReference type="EMBL" id="MCH99367.1"/>
    </source>
</evidence>
<sequence>MGQALGGKNFAGIPCNTSGTIKEQLAAIAPVLEQLWQLKEQRIKDILDVQSQILKLRGEITGCLNLNDVPAVDESDLTLKKLEEYQSELQELQKEKVHSDLNDSTGAQSKIISDDTLARLANRVLMLKEDKKQRLHK</sequence>
<keyword evidence="7" id="KW-1185">Reference proteome</keyword>
<protein>
    <submittedName>
        <fullName evidence="6">Microtubule-associated protein 1-like</fullName>
    </submittedName>
</protein>
<dbReference type="PANTHER" id="PTHR19321">
    <property type="entry name" value="PROTEIN REGULATOR OF CYTOKINESIS 1 PRC1-RELATED"/>
    <property type="match status" value="1"/>
</dbReference>
<feature type="coiled-coil region" evidence="5">
    <location>
        <begin position="75"/>
        <end position="102"/>
    </location>
</feature>
<accession>A0A392NHM3</accession>
<feature type="non-terminal residue" evidence="6">
    <location>
        <position position="137"/>
    </location>
</feature>
<organism evidence="6 7">
    <name type="scientific">Trifolium medium</name>
    <dbReference type="NCBI Taxonomy" id="97028"/>
    <lineage>
        <taxon>Eukaryota</taxon>
        <taxon>Viridiplantae</taxon>
        <taxon>Streptophyta</taxon>
        <taxon>Embryophyta</taxon>
        <taxon>Tracheophyta</taxon>
        <taxon>Spermatophyta</taxon>
        <taxon>Magnoliopsida</taxon>
        <taxon>eudicotyledons</taxon>
        <taxon>Gunneridae</taxon>
        <taxon>Pentapetalae</taxon>
        <taxon>rosids</taxon>
        <taxon>fabids</taxon>
        <taxon>Fabales</taxon>
        <taxon>Fabaceae</taxon>
        <taxon>Papilionoideae</taxon>
        <taxon>50 kb inversion clade</taxon>
        <taxon>NPAAA clade</taxon>
        <taxon>Hologalegina</taxon>
        <taxon>IRL clade</taxon>
        <taxon>Trifolieae</taxon>
        <taxon>Trifolium</taxon>
    </lineage>
</organism>
<evidence type="ECO:0000256" key="1">
    <source>
        <dbReference type="ARBA" id="ARBA00004245"/>
    </source>
</evidence>
<reference evidence="6 7" key="1">
    <citation type="journal article" date="2018" name="Front. Plant Sci.">
        <title>Red Clover (Trifolium pratense) and Zigzag Clover (T. medium) - A Picture of Genomic Similarities and Differences.</title>
        <authorList>
            <person name="Dluhosova J."/>
            <person name="Istvanek J."/>
            <person name="Nedelnik J."/>
            <person name="Repkova J."/>
        </authorList>
    </citation>
    <scope>NUCLEOTIDE SEQUENCE [LARGE SCALE GENOMIC DNA]</scope>
    <source>
        <strain evidence="7">cv. 10/8</strain>
        <tissue evidence="6">Leaf</tissue>
    </source>
</reference>
<evidence type="ECO:0000256" key="2">
    <source>
        <dbReference type="ARBA" id="ARBA00006187"/>
    </source>
</evidence>
<dbReference type="GO" id="GO:0000911">
    <property type="term" value="P:cytokinesis by cell plate formation"/>
    <property type="evidence" value="ECO:0007669"/>
    <property type="project" value="TreeGrafter"/>
</dbReference>
<dbReference type="GO" id="GO:0005819">
    <property type="term" value="C:spindle"/>
    <property type="evidence" value="ECO:0007669"/>
    <property type="project" value="TreeGrafter"/>
</dbReference>
<comment type="caution">
    <text evidence="6">The sequence shown here is derived from an EMBL/GenBank/DDBJ whole genome shotgun (WGS) entry which is preliminary data.</text>
</comment>